<feature type="repeat" description="PPR" evidence="1">
    <location>
        <begin position="430"/>
        <end position="464"/>
    </location>
</feature>
<dbReference type="EMBL" id="LVVM01003952">
    <property type="protein sequence ID" value="OJA13969.1"/>
    <property type="molecule type" value="Genomic_DNA"/>
</dbReference>
<dbReference type="PANTHER" id="PTHR47938:SF35">
    <property type="entry name" value="PENTATRICOPEPTIDE REPEAT-CONTAINING PROTEIN 4, MITOCHONDRIAL-RELATED"/>
    <property type="match status" value="1"/>
</dbReference>
<dbReference type="GO" id="GO:0005739">
    <property type="term" value="C:mitochondrion"/>
    <property type="evidence" value="ECO:0007669"/>
    <property type="project" value="TreeGrafter"/>
</dbReference>
<protein>
    <recommendedName>
        <fullName evidence="4">Pentacotripeptide-repeat region of PRORP domain-containing protein</fullName>
    </recommendedName>
</protein>
<accession>A0A1J8QK81</accession>
<proteinExistence type="predicted"/>
<dbReference type="PANTHER" id="PTHR47938">
    <property type="entry name" value="RESPIRATORY COMPLEX I CHAPERONE (CIA84), PUTATIVE (AFU_ORTHOLOGUE AFUA_2G06020)-RELATED"/>
    <property type="match status" value="1"/>
</dbReference>
<evidence type="ECO:0000313" key="2">
    <source>
        <dbReference type="EMBL" id="OJA13969.1"/>
    </source>
</evidence>
<sequence length="817" mass="92519">MQYLVFRLHGRSWLSTLPSLCQPQRSYSSLSSGRLSKCLVNFAKQASLITKDPVWDLIPQLKRERDDEQVQRALESCDIPFLDYVVWKPVVHSSSLNKAISAIEQKQDLAAQIIPNVPATVQDHHRRTLQLPAWVAFSLVYHHVRSPHDAQDGLLRLIFEYTHYLGSKDRPALLILSTHALAHFDILKPMREIVEQFLSRTIQFPAFHFNALLRGLSGFTRSEEVANLVVSLLETMTAREVPLWLETYRLLMRDRFVTLQLTKVLHTRMAHDGVVPTAEHLEAFLRVFSKNGAIQDSQEYLRAIRRYCIEHNLTPPHGPDVHLPGADLSGTTHPANTLYIGSLRYDRASAFHYLHKLLQIEASNNPRHVTSVTAPRHASTTFWSGTKTGVDIFDWTTALVSAANDKLTSASALVALFERARERTKHFRPTVATYTVLLRGLLFRGASDEALTVWNQLLDSDIPLDRKALTVGVQVLTRAGHPLDAFYLLNSFMHAQHASSHASSLPDDKRVAPATRHWINIIVINEFMVSLLRIRRPDVIFRLWDNLEELYSVLPNEATLNILLKATVLATKMDNESVRGTLAHLFHTPTVNSSSPIDLIMGMLRSPYPPSVVGIWRDRRAGDVARDIFRTVMYGNWKELIVVKAPATIVHSKDAETAPLYPLVELAKSIAMPFSTRKDRNDQPKTIAVDAHSPDKKPYYPYPSIVPTDQSFAAYIQLLGLTARPSEIPLALAWMRALQIQPSRKTLSIALVFWAEVSLRGPLFEEWADRRNKGESEYGRLVRWMVEWVGETTPTDGDMQKALRAVARMRDSSFGRS</sequence>
<dbReference type="PROSITE" id="PS51375">
    <property type="entry name" value="PPR"/>
    <property type="match status" value="1"/>
</dbReference>
<dbReference type="InterPro" id="IPR002885">
    <property type="entry name" value="PPR_rpt"/>
</dbReference>
<gene>
    <name evidence="2" type="ORF">AZE42_03607</name>
</gene>
<dbReference type="GO" id="GO:0140053">
    <property type="term" value="P:mitochondrial gene expression"/>
    <property type="evidence" value="ECO:0007669"/>
    <property type="project" value="TreeGrafter"/>
</dbReference>
<dbReference type="OrthoDB" id="185373at2759"/>
<dbReference type="STRING" id="180088.A0A1J8QK81"/>
<dbReference type="AlphaFoldDB" id="A0A1J8QK81"/>
<evidence type="ECO:0008006" key="4">
    <source>
        <dbReference type="Google" id="ProtNLM"/>
    </source>
</evidence>
<dbReference type="Proteomes" id="UP000183567">
    <property type="component" value="Unassembled WGS sequence"/>
</dbReference>
<dbReference type="Gene3D" id="1.25.40.10">
    <property type="entry name" value="Tetratricopeptide repeat domain"/>
    <property type="match status" value="2"/>
</dbReference>
<dbReference type="GO" id="GO:0003729">
    <property type="term" value="F:mRNA binding"/>
    <property type="evidence" value="ECO:0007669"/>
    <property type="project" value="TreeGrafter"/>
</dbReference>
<keyword evidence="3" id="KW-1185">Reference proteome</keyword>
<reference evidence="2 3" key="1">
    <citation type="submission" date="2016-03" db="EMBL/GenBank/DDBJ databases">
        <title>Comparative genomics of the ectomycorrhizal sister species Rhizopogon vinicolor and Rhizopogon vesiculosus (Basidiomycota: Boletales) reveals a divergence of the mating type B locus.</title>
        <authorList>
            <person name="Mujic A.B."/>
            <person name="Kuo A."/>
            <person name="Tritt A."/>
            <person name="Lipzen A."/>
            <person name="Chen C."/>
            <person name="Johnson J."/>
            <person name="Sharma A."/>
            <person name="Barry K."/>
            <person name="Grigoriev I.V."/>
            <person name="Spatafora J.W."/>
        </authorList>
    </citation>
    <scope>NUCLEOTIDE SEQUENCE [LARGE SCALE GENOMIC DNA]</scope>
    <source>
        <strain evidence="2 3">AM-OR11-056</strain>
    </source>
</reference>
<evidence type="ECO:0000256" key="1">
    <source>
        <dbReference type="PROSITE-ProRule" id="PRU00708"/>
    </source>
</evidence>
<name>A0A1J8QK81_9AGAM</name>
<organism evidence="2 3">
    <name type="scientific">Rhizopogon vesiculosus</name>
    <dbReference type="NCBI Taxonomy" id="180088"/>
    <lineage>
        <taxon>Eukaryota</taxon>
        <taxon>Fungi</taxon>
        <taxon>Dikarya</taxon>
        <taxon>Basidiomycota</taxon>
        <taxon>Agaricomycotina</taxon>
        <taxon>Agaricomycetes</taxon>
        <taxon>Agaricomycetidae</taxon>
        <taxon>Boletales</taxon>
        <taxon>Suillineae</taxon>
        <taxon>Rhizopogonaceae</taxon>
        <taxon>Rhizopogon</taxon>
    </lineage>
</organism>
<evidence type="ECO:0000313" key="3">
    <source>
        <dbReference type="Proteomes" id="UP000183567"/>
    </source>
</evidence>
<comment type="caution">
    <text evidence="2">The sequence shown here is derived from an EMBL/GenBank/DDBJ whole genome shotgun (WGS) entry which is preliminary data.</text>
</comment>
<dbReference type="InterPro" id="IPR011990">
    <property type="entry name" value="TPR-like_helical_dom_sf"/>
</dbReference>